<organism evidence="6 7">
    <name type="scientific">Oceanibacterium hippocampi</name>
    <dbReference type="NCBI Taxonomy" id="745714"/>
    <lineage>
        <taxon>Bacteria</taxon>
        <taxon>Pseudomonadati</taxon>
        <taxon>Pseudomonadota</taxon>
        <taxon>Alphaproteobacteria</taxon>
        <taxon>Sneathiellales</taxon>
        <taxon>Sneathiellaceae</taxon>
        <taxon>Oceanibacterium</taxon>
    </lineage>
</organism>
<dbReference type="SUPFAM" id="SSF46689">
    <property type="entry name" value="Homeodomain-like"/>
    <property type="match status" value="1"/>
</dbReference>
<sequence length="222" mass="24723">MRMIPINGRRARSDDQKKAREAAILEAAEAIFVERRVLPPIAEVAARAGLAKGTVYLYFRGKNELFLALLEQRLHAALDALQELLAQPAIDAGMLVDGLVAFFLAHPTTLDLARFSDSHLEHEGDVEAIYGFKRDLATRTLAVGAEVERCFPALRPGEGARLVYWTFLFLQGIWQAASPPAPVREALARPGLELFRLDFEREARDGLMAFWRPAADKARQNS</sequence>
<evidence type="ECO:0000313" key="6">
    <source>
        <dbReference type="EMBL" id="SLN57954.1"/>
    </source>
</evidence>
<dbReference type="GO" id="GO:0000976">
    <property type="term" value="F:transcription cis-regulatory region binding"/>
    <property type="evidence" value="ECO:0007669"/>
    <property type="project" value="TreeGrafter"/>
</dbReference>
<evidence type="ECO:0000256" key="2">
    <source>
        <dbReference type="ARBA" id="ARBA00023125"/>
    </source>
</evidence>
<dbReference type="PRINTS" id="PR00455">
    <property type="entry name" value="HTHTETR"/>
</dbReference>
<proteinExistence type="predicted"/>
<protein>
    <submittedName>
        <fullName evidence="6">Bacterial regulatory proteins, tetR family</fullName>
    </submittedName>
</protein>
<dbReference type="RefSeq" id="WP_085883899.1">
    <property type="nucleotide sequence ID" value="NZ_FWFR01000002.1"/>
</dbReference>
<feature type="domain" description="HTH tetR-type" evidence="5">
    <location>
        <begin position="18"/>
        <end position="77"/>
    </location>
</feature>
<evidence type="ECO:0000256" key="4">
    <source>
        <dbReference type="PROSITE-ProRule" id="PRU00335"/>
    </source>
</evidence>
<dbReference type="AlphaFoldDB" id="A0A1Y5T8A0"/>
<dbReference type="InterPro" id="IPR050109">
    <property type="entry name" value="HTH-type_TetR-like_transc_reg"/>
</dbReference>
<dbReference type="PANTHER" id="PTHR30055">
    <property type="entry name" value="HTH-TYPE TRANSCRIPTIONAL REGULATOR RUTR"/>
    <property type="match status" value="1"/>
</dbReference>
<keyword evidence="3" id="KW-0804">Transcription</keyword>
<evidence type="ECO:0000256" key="1">
    <source>
        <dbReference type="ARBA" id="ARBA00023015"/>
    </source>
</evidence>
<name>A0A1Y5T8A0_9PROT</name>
<dbReference type="Pfam" id="PF17929">
    <property type="entry name" value="TetR_C_34"/>
    <property type="match status" value="1"/>
</dbReference>
<dbReference type="InterPro" id="IPR001647">
    <property type="entry name" value="HTH_TetR"/>
</dbReference>
<dbReference type="InParanoid" id="A0A1Y5T8A0"/>
<dbReference type="PANTHER" id="PTHR30055:SF234">
    <property type="entry name" value="HTH-TYPE TRANSCRIPTIONAL REGULATOR BETI"/>
    <property type="match status" value="1"/>
</dbReference>
<feature type="DNA-binding region" description="H-T-H motif" evidence="4">
    <location>
        <begin position="40"/>
        <end position="59"/>
    </location>
</feature>
<keyword evidence="7" id="KW-1185">Reference proteome</keyword>
<dbReference type="PROSITE" id="PS50977">
    <property type="entry name" value="HTH_TETR_2"/>
    <property type="match status" value="1"/>
</dbReference>
<keyword evidence="2 4" id="KW-0238">DNA-binding</keyword>
<accession>A0A1Y5T8A0</accession>
<evidence type="ECO:0000256" key="3">
    <source>
        <dbReference type="ARBA" id="ARBA00023163"/>
    </source>
</evidence>
<gene>
    <name evidence="6" type="ORF">OCH7691_02555</name>
</gene>
<dbReference type="InterPro" id="IPR041483">
    <property type="entry name" value="TetR_C_34"/>
</dbReference>
<evidence type="ECO:0000259" key="5">
    <source>
        <dbReference type="PROSITE" id="PS50977"/>
    </source>
</evidence>
<reference evidence="6 7" key="1">
    <citation type="submission" date="2017-03" db="EMBL/GenBank/DDBJ databases">
        <authorList>
            <person name="Afonso C.L."/>
            <person name="Miller P.J."/>
            <person name="Scott M.A."/>
            <person name="Spackman E."/>
            <person name="Goraichik I."/>
            <person name="Dimitrov K.M."/>
            <person name="Suarez D.L."/>
            <person name="Swayne D.E."/>
        </authorList>
    </citation>
    <scope>NUCLEOTIDE SEQUENCE [LARGE SCALE GENOMIC DNA]</scope>
    <source>
        <strain evidence="6 7">CECT 7691</strain>
    </source>
</reference>
<evidence type="ECO:0000313" key="7">
    <source>
        <dbReference type="Proteomes" id="UP000193200"/>
    </source>
</evidence>
<dbReference type="Gene3D" id="1.10.357.10">
    <property type="entry name" value="Tetracycline Repressor, domain 2"/>
    <property type="match status" value="1"/>
</dbReference>
<dbReference type="EMBL" id="FWFR01000002">
    <property type="protein sequence ID" value="SLN57954.1"/>
    <property type="molecule type" value="Genomic_DNA"/>
</dbReference>
<dbReference type="GO" id="GO:0003700">
    <property type="term" value="F:DNA-binding transcription factor activity"/>
    <property type="evidence" value="ECO:0007669"/>
    <property type="project" value="TreeGrafter"/>
</dbReference>
<dbReference type="Pfam" id="PF00440">
    <property type="entry name" value="TetR_N"/>
    <property type="match status" value="1"/>
</dbReference>
<dbReference type="InterPro" id="IPR009057">
    <property type="entry name" value="Homeodomain-like_sf"/>
</dbReference>
<keyword evidence="1" id="KW-0805">Transcription regulation</keyword>
<dbReference type="OrthoDB" id="9816431at2"/>
<dbReference type="Proteomes" id="UP000193200">
    <property type="component" value="Unassembled WGS sequence"/>
</dbReference>